<organism evidence="5 6">
    <name type="scientific">Hydnomerulius pinastri MD-312</name>
    <dbReference type="NCBI Taxonomy" id="994086"/>
    <lineage>
        <taxon>Eukaryota</taxon>
        <taxon>Fungi</taxon>
        <taxon>Dikarya</taxon>
        <taxon>Basidiomycota</taxon>
        <taxon>Agaricomycotina</taxon>
        <taxon>Agaricomycetes</taxon>
        <taxon>Agaricomycetidae</taxon>
        <taxon>Boletales</taxon>
        <taxon>Boletales incertae sedis</taxon>
        <taxon>Leucogyrophana</taxon>
    </lineage>
</organism>
<sequence>RLEMCDDSTSSRVTATLELPGIKSEDVRVHLDTNNDTLLISGERCQRIPSDQEGTVNFPVKEIKYGKFERALDVPKGTMMSTISAAMNDGLLVV</sequence>
<dbReference type="Pfam" id="PF00011">
    <property type="entry name" value="HSP20"/>
    <property type="match status" value="1"/>
</dbReference>
<name>A0A0C9WEU3_9AGAM</name>
<dbReference type="Gene3D" id="2.60.40.790">
    <property type="match status" value="1"/>
</dbReference>
<accession>A0A0C9WEU3</accession>
<feature type="non-terminal residue" evidence="5">
    <location>
        <position position="1"/>
    </location>
</feature>
<comment type="similarity">
    <text evidence="2 3">Belongs to the small heat shock protein (HSP20) family.</text>
</comment>
<dbReference type="HOGENOM" id="CLU_046737_8_11_1"/>
<evidence type="ECO:0000313" key="6">
    <source>
        <dbReference type="Proteomes" id="UP000053820"/>
    </source>
</evidence>
<dbReference type="EMBL" id="KN839850">
    <property type="protein sequence ID" value="KIJ63652.1"/>
    <property type="molecule type" value="Genomic_DNA"/>
</dbReference>
<proteinExistence type="inferred from homology"/>
<keyword evidence="6" id="KW-1185">Reference proteome</keyword>
<dbReference type="PANTHER" id="PTHR11527">
    <property type="entry name" value="HEAT-SHOCK PROTEIN 20 FAMILY MEMBER"/>
    <property type="match status" value="1"/>
</dbReference>
<gene>
    <name evidence="5" type="ORF">HYDPIDRAFT_48581</name>
</gene>
<dbReference type="OrthoDB" id="1431247at2759"/>
<keyword evidence="1" id="KW-0346">Stress response</keyword>
<evidence type="ECO:0000256" key="2">
    <source>
        <dbReference type="PROSITE-ProRule" id="PRU00285"/>
    </source>
</evidence>
<dbReference type="Proteomes" id="UP000053820">
    <property type="component" value="Unassembled WGS sequence"/>
</dbReference>
<feature type="domain" description="SHSP" evidence="4">
    <location>
        <begin position="1"/>
        <end position="94"/>
    </location>
</feature>
<dbReference type="AlphaFoldDB" id="A0A0C9WEU3"/>
<evidence type="ECO:0000256" key="1">
    <source>
        <dbReference type="ARBA" id="ARBA00023016"/>
    </source>
</evidence>
<dbReference type="InterPro" id="IPR002068">
    <property type="entry name" value="A-crystallin/Hsp20_dom"/>
</dbReference>
<evidence type="ECO:0000313" key="5">
    <source>
        <dbReference type="EMBL" id="KIJ63652.1"/>
    </source>
</evidence>
<dbReference type="InterPro" id="IPR031107">
    <property type="entry name" value="Small_HSP"/>
</dbReference>
<feature type="non-terminal residue" evidence="5">
    <location>
        <position position="94"/>
    </location>
</feature>
<reference evidence="5 6" key="1">
    <citation type="submission" date="2014-04" db="EMBL/GenBank/DDBJ databases">
        <title>Evolutionary Origins and Diversification of the Mycorrhizal Mutualists.</title>
        <authorList>
            <consortium name="DOE Joint Genome Institute"/>
            <consortium name="Mycorrhizal Genomics Consortium"/>
            <person name="Kohler A."/>
            <person name="Kuo A."/>
            <person name="Nagy L.G."/>
            <person name="Floudas D."/>
            <person name="Copeland A."/>
            <person name="Barry K.W."/>
            <person name="Cichocki N."/>
            <person name="Veneault-Fourrey C."/>
            <person name="LaButti K."/>
            <person name="Lindquist E.A."/>
            <person name="Lipzen A."/>
            <person name="Lundell T."/>
            <person name="Morin E."/>
            <person name="Murat C."/>
            <person name="Riley R."/>
            <person name="Ohm R."/>
            <person name="Sun H."/>
            <person name="Tunlid A."/>
            <person name="Henrissat B."/>
            <person name="Grigoriev I.V."/>
            <person name="Hibbett D.S."/>
            <person name="Martin F."/>
        </authorList>
    </citation>
    <scope>NUCLEOTIDE SEQUENCE [LARGE SCALE GENOMIC DNA]</scope>
    <source>
        <strain evidence="5 6">MD-312</strain>
    </source>
</reference>
<evidence type="ECO:0000259" key="4">
    <source>
        <dbReference type="PROSITE" id="PS01031"/>
    </source>
</evidence>
<dbReference type="InterPro" id="IPR008978">
    <property type="entry name" value="HSP20-like_chaperone"/>
</dbReference>
<dbReference type="SUPFAM" id="SSF49764">
    <property type="entry name" value="HSP20-like chaperones"/>
    <property type="match status" value="1"/>
</dbReference>
<evidence type="ECO:0000256" key="3">
    <source>
        <dbReference type="RuleBase" id="RU003616"/>
    </source>
</evidence>
<dbReference type="PROSITE" id="PS01031">
    <property type="entry name" value="SHSP"/>
    <property type="match status" value="1"/>
</dbReference>
<protein>
    <recommendedName>
        <fullName evidence="4">SHSP domain-containing protein</fullName>
    </recommendedName>
</protein>
<dbReference type="CDD" id="cd06464">
    <property type="entry name" value="ACD_sHsps-like"/>
    <property type="match status" value="1"/>
</dbReference>